<protein>
    <recommendedName>
        <fullName evidence="6">Sugar phosphate transporter domain-containing protein</fullName>
    </recommendedName>
</protein>
<evidence type="ECO:0000313" key="8">
    <source>
        <dbReference type="Proteomes" id="UP000241769"/>
    </source>
</evidence>
<reference evidence="7 8" key="1">
    <citation type="journal article" date="2018" name="Genome Biol. Evol.">
        <title>Multiple Roots of Fruiting Body Formation in Amoebozoa.</title>
        <authorList>
            <person name="Hillmann F."/>
            <person name="Forbes G."/>
            <person name="Novohradska S."/>
            <person name="Ferling I."/>
            <person name="Riege K."/>
            <person name="Groth M."/>
            <person name="Westermann M."/>
            <person name="Marz M."/>
            <person name="Spaller T."/>
            <person name="Winckler T."/>
            <person name="Schaap P."/>
            <person name="Glockner G."/>
        </authorList>
    </citation>
    <scope>NUCLEOTIDE SEQUENCE [LARGE SCALE GENOMIC DNA]</scope>
    <source>
        <strain evidence="7 8">Jena</strain>
    </source>
</reference>
<feature type="transmembrane region" description="Helical" evidence="5">
    <location>
        <begin position="34"/>
        <end position="53"/>
    </location>
</feature>
<evidence type="ECO:0000256" key="1">
    <source>
        <dbReference type="ARBA" id="ARBA00004141"/>
    </source>
</evidence>
<feature type="transmembrane region" description="Helical" evidence="5">
    <location>
        <begin position="312"/>
        <end position="335"/>
    </location>
</feature>
<keyword evidence="8" id="KW-1185">Reference proteome</keyword>
<evidence type="ECO:0000313" key="7">
    <source>
        <dbReference type="EMBL" id="PRP86798.1"/>
    </source>
</evidence>
<dbReference type="Pfam" id="PF03151">
    <property type="entry name" value="TPT"/>
    <property type="match status" value="1"/>
</dbReference>
<accession>A0A2P6NSF3</accession>
<dbReference type="EMBL" id="MDYQ01000026">
    <property type="protein sequence ID" value="PRP86798.1"/>
    <property type="molecule type" value="Genomic_DNA"/>
</dbReference>
<comment type="caution">
    <text evidence="7">The sequence shown here is derived from an EMBL/GenBank/DDBJ whole genome shotgun (WGS) entry which is preliminary data.</text>
</comment>
<organism evidence="7 8">
    <name type="scientific">Planoprotostelium fungivorum</name>
    <dbReference type="NCBI Taxonomy" id="1890364"/>
    <lineage>
        <taxon>Eukaryota</taxon>
        <taxon>Amoebozoa</taxon>
        <taxon>Evosea</taxon>
        <taxon>Variosea</taxon>
        <taxon>Cavosteliida</taxon>
        <taxon>Cavosteliaceae</taxon>
        <taxon>Planoprotostelium</taxon>
    </lineage>
</organism>
<evidence type="ECO:0000259" key="6">
    <source>
        <dbReference type="Pfam" id="PF03151"/>
    </source>
</evidence>
<dbReference type="Proteomes" id="UP000241769">
    <property type="component" value="Unassembled WGS sequence"/>
</dbReference>
<keyword evidence="4 5" id="KW-0472">Membrane</keyword>
<feature type="transmembrane region" description="Helical" evidence="5">
    <location>
        <begin position="65"/>
        <end position="85"/>
    </location>
</feature>
<feature type="transmembrane region" description="Helical" evidence="5">
    <location>
        <begin position="105"/>
        <end position="130"/>
    </location>
</feature>
<evidence type="ECO:0000256" key="2">
    <source>
        <dbReference type="ARBA" id="ARBA00022692"/>
    </source>
</evidence>
<keyword evidence="2 5" id="KW-0812">Transmembrane</keyword>
<feature type="transmembrane region" description="Helical" evidence="5">
    <location>
        <begin position="167"/>
        <end position="190"/>
    </location>
</feature>
<feature type="domain" description="Sugar phosphate transporter" evidence="6">
    <location>
        <begin position="39"/>
        <end position="334"/>
    </location>
</feature>
<gene>
    <name evidence="7" type="ORF">PROFUN_05015</name>
</gene>
<dbReference type="OrthoDB" id="16423at2759"/>
<keyword evidence="3 5" id="KW-1133">Transmembrane helix</keyword>
<dbReference type="PANTHER" id="PTHR11132">
    <property type="entry name" value="SOLUTE CARRIER FAMILY 35"/>
    <property type="match status" value="1"/>
</dbReference>
<feature type="transmembrane region" description="Helical" evidence="5">
    <location>
        <begin position="137"/>
        <end position="155"/>
    </location>
</feature>
<dbReference type="InterPro" id="IPR050186">
    <property type="entry name" value="TPT_transporter"/>
</dbReference>
<evidence type="ECO:0000256" key="3">
    <source>
        <dbReference type="ARBA" id="ARBA00022989"/>
    </source>
</evidence>
<comment type="subcellular location">
    <subcellularLocation>
        <location evidence="1">Membrane</location>
        <topology evidence="1">Multi-pass membrane protein</topology>
    </subcellularLocation>
</comment>
<dbReference type="InterPro" id="IPR004853">
    <property type="entry name" value="Sugar_P_trans_dom"/>
</dbReference>
<evidence type="ECO:0000256" key="5">
    <source>
        <dbReference type="SAM" id="Phobius"/>
    </source>
</evidence>
<evidence type="ECO:0000256" key="4">
    <source>
        <dbReference type="ARBA" id="ARBA00023136"/>
    </source>
</evidence>
<proteinExistence type="predicted"/>
<dbReference type="AlphaFoldDB" id="A0A2P6NSF3"/>
<name>A0A2P6NSF3_9EUKA</name>
<sequence>MREETPAEKMREERIIEEQTKPPNLNRPVESVSIPAHIIIPVWMIISTGLIIFNKLILTTYDFRFPIFLTTWHLLYATVATRLMHLFKSSLVKGVSDVDMSWKKWSQSVLPIAVCFSGSLIMSNVSYLYLTVSFIQMLKAFNLVCVMLIGALFGLDKLTPRSIGWGVVVSAGVALASLGEINFNLTGVLSQTVAVLFESFRLILVQKLLSTLKMSPIVSLYFFAPVSSVDTRTSHLAKVCFLLNTIPLILYEEQNPFVELHKVGLFSLFLNGTLSFCLNVSAVFLVSATSGLTLTLAGVCKDVLLVLGSSTFFGNVVTTTQYLGYSIAVAGIFILKSEDTVRQWTNYVKEKIGYRRIPPAALDESEP</sequence>
<dbReference type="InParanoid" id="A0A2P6NSF3"/>
<dbReference type="GO" id="GO:0016020">
    <property type="term" value="C:membrane"/>
    <property type="evidence" value="ECO:0007669"/>
    <property type="project" value="UniProtKB-SubCell"/>
</dbReference>
<dbReference type="STRING" id="1890364.A0A2P6NSF3"/>